<dbReference type="Pfam" id="PF09952">
    <property type="entry name" value="AbiEi_2"/>
    <property type="match status" value="1"/>
</dbReference>
<sequence>MSDVDTLVERIATRWHDDGVELTLAGPVARIEVDGMSSERRWWWFDAKDPEHRRALRAEDSFEDLLLIGDKIPLSVAERTRERGGWHIDAAGNAYVRAPGVHIDVRGRRTASRTERTTRLSTAQETNLMSAGRAQVIFCLLSWPDLVSMPIRAIADVAGVSPGTAHTTIKALTEEDYLFLGASVIARREELLDRWATAFPLGLGRSLELGRFCGKPDLSAWEATGSSVRVSGEYAADNIRGTDLTLYAKELEPALIARSRWRRPEPGESANIIVRRQFWTEPTSPLGRNTGAPSIRRAPALLVYADLLASREPRQQETARAMRGDLVDQGG</sequence>
<name>A0ABU7Z2W9_9MICO</name>
<dbReference type="EMBL" id="JBAGLP010000095">
    <property type="protein sequence ID" value="MEG3613595.1"/>
    <property type="molecule type" value="Genomic_DNA"/>
</dbReference>
<reference evidence="1" key="1">
    <citation type="journal article" date="2024" name="Antonie Van Leeuwenhoek">
        <title>Isoptericola haloaureus sp. nov., a dimorphic actinobacterium isolated from mangrove sediments of southeast India, implicating biosaline agricultural significance through nitrogen fixation and salt tolerance genes.</title>
        <authorList>
            <person name="Prathaban M."/>
            <person name="Prathiviraj R."/>
            <person name="Ravichandran M."/>
            <person name="Natarajan S.D."/>
            <person name="Sobanaa M."/>
            <person name="Hari Krishna Kumar S."/>
            <person name="Chandrasekar V."/>
            <person name="Selvin J."/>
        </authorList>
    </citation>
    <scope>NUCLEOTIDE SEQUENCE</scope>
    <source>
        <strain evidence="1">MP1014</strain>
    </source>
</reference>
<accession>A0ABU7Z2W9</accession>
<organism evidence="1 2">
    <name type="scientific">Isoptericola haloaureus</name>
    <dbReference type="NCBI Taxonomy" id="1542902"/>
    <lineage>
        <taxon>Bacteria</taxon>
        <taxon>Bacillati</taxon>
        <taxon>Actinomycetota</taxon>
        <taxon>Actinomycetes</taxon>
        <taxon>Micrococcales</taxon>
        <taxon>Promicromonosporaceae</taxon>
        <taxon>Isoptericola</taxon>
    </lineage>
</organism>
<comment type="caution">
    <text evidence="1">The sequence shown here is derived from an EMBL/GenBank/DDBJ whole genome shotgun (WGS) entry which is preliminary data.</text>
</comment>
<gene>
    <name evidence="1" type="ORF">V5O49_00500</name>
</gene>
<protein>
    <submittedName>
        <fullName evidence="1">Type IV toxin-antitoxin system AbiEi family antitoxin</fullName>
    </submittedName>
</protein>
<reference evidence="1" key="2">
    <citation type="submission" date="2024-02" db="EMBL/GenBank/DDBJ databases">
        <authorList>
            <person name="Prathaban M."/>
            <person name="Mythili R."/>
            <person name="Sharmila Devi N."/>
            <person name="Sobanaa M."/>
            <person name="Prathiviraj R."/>
            <person name="Selvin J."/>
        </authorList>
    </citation>
    <scope>NUCLEOTIDE SEQUENCE</scope>
    <source>
        <strain evidence="1">MP1014</strain>
    </source>
</reference>
<dbReference type="Proteomes" id="UP001310387">
    <property type="component" value="Unassembled WGS sequence"/>
</dbReference>
<dbReference type="RefSeq" id="WP_332900500.1">
    <property type="nucleotide sequence ID" value="NZ_JBAGLP010000095.1"/>
</dbReference>
<evidence type="ECO:0000313" key="2">
    <source>
        <dbReference type="Proteomes" id="UP001310387"/>
    </source>
</evidence>
<proteinExistence type="predicted"/>
<keyword evidence="2" id="KW-1185">Reference proteome</keyword>
<dbReference type="InterPro" id="IPR019238">
    <property type="entry name" value="AbiEi_2"/>
</dbReference>
<evidence type="ECO:0000313" key="1">
    <source>
        <dbReference type="EMBL" id="MEG3613595.1"/>
    </source>
</evidence>